<organism evidence="2 3">
    <name type="scientific">Photobacterium chitinilyticum</name>
    <dbReference type="NCBI Taxonomy" id="2485123"/>
    <lineage>
        <taxon>Bacteria</taxon>
        <taxon>Pseudomonadati</taxon>
        <taxon>Pseudomonadota</taxon>
        <taxon>Gammaproteobacteria</taxon>
        <taxon>Vibrionales</taxon>
        <taxon>Vibrionaceae</taxon>
        <taxon>Photobacterium</taxon>
    </lineage>
</organism>
<dbReference type="EMBL" id="RJLM01000034">
    <property type="protein sequence ID" value="RWX52761.1"/>
    <property type="molecule type" value="Genomic_DNA"/>
</dbReference>
<dbReference type="OrthoDB" id="9816036at2"/>
<comment type="caution">
    <text evidence="2">The sequence shown here is derived from an EMBL/GenBank/DDBJ whole genome shotgun (WGS) entry which is preliminary data.</text>
</comment>
<protein>
    <submittedName>
        <fullName evidence="2">FRG domain-containing protein</fullName>
    </submittedName>
</protein>
<sequence length="300" mass="34836">MKEAKLGSLRTLVGLLPELFDNDHVVFFRGHANKSYELEPSIYRNKRWYSNEDKIIREILMRCPNEFSQMKSSFEKLVKMQHYDLPTRLLDLTENPLVALYFACAGSAERSDDAELIFFKIPKSEIKYFDSDTVSVIANLAWAKSDFELQERFKSNSRSFHLKDNHHALKLMHDIKQEKPHFLERINPKHIESVICVKPKLDNPRIIRQDGAFLLFGINETKFSPAILPNDWIYYPNERRHIIKASDKGNIMKQLASIGISKAKLFPEVDMVSQFIKNDFGLNNEVFSSSLPKPQPSVFL</sequence>
<evidence type="ECO:0000259" key="1">
    <source>
        <dbReference type="SMART" id="SM00901"/>
    </source>
</evidence>
<dbReference type="AlphaFoldDB" id="A0A444JI16"/>
<dbReference type="InterPro" id="IPR014966">
    <property type="entry name" value="FRG-dom"/>
</dbReference>
<name>A0A444JI16_9GAMM</name>
<dbReference type="RefSeq" id="WP_128786639.1">
    <property type="nucleotide sequence ID" value="NZ_RJLM01000034.1"/>
</dbReference>
<keyword evidence="3" id="KW-1185">Reference proteome</keyword>
<feature type="domain" description="FRG" evidence="1">
    <location>
        <begin position="22"/>
        <end position="117"/>
    </location>
</feature>
<dbReference type="SMART" id="SM00901">
    <property type="entry name" value="FRG"/>
    <property type="match status" value="1"/>
</dbReference>
<dbReference type="Proteomes" id="UP000287563">
    <property type="component" value="Unassembled WGS sequence"/>
</dbReference>
<evidence type="ECO:0000313" key="3">
    <source>
        <dbReference type="Proteomes" id="UP000287563"/>
    </source>
</evidence>
<gene>
    <name evidence="2" type="ORF">EDI28_25575</name>
</gene>
<dbReference type="Pfam" id="PF08867">
    <property type="entry name" value="FRG"/>
    <property type="match status" value="1"/>
</dbReference>
<accession>A0A444JI16</accession>
<reference evidence="2 3" key="1">
    <citation type="submission" date="2018-11" db="EMBL/GenBank/DDBJ databases">
        <title>Photobacterium sp. BEI247 sp. nov., a marine bacterium isolated from Yongle Blue Hole in the South China Sea.</title>
        <authorList>
            <person name="Wang X."/>
        </authorList>
    </citation>
    <scope>NUCLEOTIDE SEQUENCE [LARGE SCALE GENOMIC DNA]</scope>
    <source>
        <strain evidence="3">BEI247</strain>
    </source>
</reference>
<evidence type="ECO:0000313" key="2">
    <source>
        <dbReference type="EMBL" id="RWX52761.1"/>
    </source>
</evidence>
<proteinExistence type="predicted"/>